<name>A0A512ALB9_9SPHN</name>
<dbReference type="SUPFAM" id="SSF52833">
    <property type="entry name" value="Thioredoxin-like"/>
    <property type="match status" value="1"/>
</dbReference>
<dbReference type="SFLD" id="SFLDG01200">
    <property type="entry name" value="SUF1.1"/>
    <property type="match status" value="1"/>
</dbReference>
<dbReference type="SFLD" id="SFLDS00019">
    <property type="entry name" value="Glutathione_Transferase_(cytos"/>
    <property type="match status" value="1"/>
</dbReference>
<proteinExistence type="predicted"/>
<dbReference type="CDD" id="cd03193">
    <property type="entry name" value="GST_C_Metaxin"/>
    <property type="match status" value="1"/>
</dbReference>
<dbReference type="InterPro" id="IPR036282">
    <property type="entry name" value="Glutathione-S-Trfase_C_sf"/>
</dbReference>
<dbReference type="InterPro" id="IPR040079">
    <property type="entry name" value="Glutathione_S-Trfase"/>
</dbReference>
<evidence type="ECO:0000259" key="2">
    <source>
        <dbReference type="Pfam" id="PF17172"/>
    </source>
</evidence>
<dbReference type="InterPro" id="IPR026928">
    <property type="entry name" value="FAX/IsoI-like"/>
</dbReference>
<dbReference type="Gene3D" id="3.40.30.10">
    <property type="entry name" value="Glutaredoxin"/>
    <property type="match status" value="1"/>
</dbReference>
<evidence type="ECO:0008006" key="5">
    <source>
        <dbReference type="Google" id="ProtNLM"/>
    </source>
</evidence>
<dbReference type="SUPFAM" id="SSF47616">
    <property type="entry name" value="GST C-terminal domain-like"/>
    <property type="match status" value="1"/>
</dbReference>
<dbReference type="Pfam" id="PF17171">
    <property type="entry name" value="GST_C_6"/>
    <property type="match status" value="1"/>
</dbReference>
<sequence length="236" mass="25935">MADASTLKVYHLPGAWGLPTVSPFCLKLDAWLRMTGIAHEAITASTPFAGPKGKAPWIELDGQKLGDSTFIVAHLAARFGVDPDAHLTPAQRGTAVAIQRLIDENLYWTMVHDRWMNEANWRQFRDVVLGGLSVPARRLLGPVARRGVKKQLAGHGMGIHTAAEIATIGRRDVNALAAILGDQEWFFGAEPSSTDAIVYAQLVNIWRAPLESEVRRAIGQTPNLVAFLDRFAARYY</sequence>
<gene>
    <name evidence="3" type="ORF">NSE01_23030</name>
</gene>
<reference evidence="3 4" key="1">
    <citation type="submission" date="2019-07" db="EMBL/GenBank/DDBJ databases">
        <title>Whole genome shotgun sequence of Novosphingobium sediminis NBRC 106119.</title>
        <authorList>
            <person name="Hosoyama A."/>
            <person name="Uohara A."/>
            <person name="Ohji S."/>
            <person name="Ichikawa N."/>
        </authorList>
    </citation>
    <scope>NUCLEOTIDE SEQUENCE [LARGE SCALE GENOMIC DNA]</scope>
    <source>
        <strain evidence="3 4">NBRC 106119</strain>
    </source>
</reference>
<organism evidence="3 4">
    <name type="scientific">Novosphingobium sediminis</name>
    <dbReference type="NCBI Taxonomy" id="707214"/>
    <lineage>
        <taxon>Bacteria</taxon>
        <taxon>Pseudomonadati</taxon>
        <taxon>Pseudomonadota</taxon>
        <taxon>Alphaproteobacteria</taxon>
        <taxon>Sphingomonadales</taxon>
        <taxon>Sphingomonadaceae</taxon>
        <taxon>Novosphingobium</taxon>
    </lineage>
</organism>
<dbReference type="InterPro" id="IPR012336">
    <property type="entry name" value="Thioredoxin-like_fold"/>
</dbReference>
<dbReference type="InterPro" id="IPR050931">
    <property type="entry name" value="Mito_Protein_Transport_Metaxin"/>
</dbReference>
<dbReference type="AlphaFoldDB" id="A0A512ALB9"/>
<dbReference type="EMBL" id="BJYR01000015">
    <property type="protein sequence ID" value="GEO00471.1"/>
    <property type="molecule type" value="Genomic_DNA"/>
</dbReference>
<evidence type="ECO:0000259" key="1">
    <source>
        <dbReference type="Pfam" id="PF17171"/>
    </source>
</evidence>
<dbReference type="SFLD" id="SFLDG01180">
    <property type="entry name" value="SUF1"/>
    <property type="match status" value="1"/>
</dbReference>
<accession>A0A512ALB9</accession>
<dbReference type="InterPro" id="IPR033468">
    <property type="entry name" value="Metaxin_GST"/>
</dbReference>
<evidence type="ECO:0000313" key="4">
    <source>
        <dbReference type="Proteomes" id="UP000321464"/>
    </source>
</evidence>
<evidence type="ECO:0000313" key="3">
    <source>
        <dbReference type="EMBL" id="GEO00471.1"/>
    </source>
</evidence>
<dbReference type="GO" id="GO:0005737">
    <property type="term" value="C:cytoplasm"/>
    <property type="evidence" value="ECO:0007669"/>
    <property type="project" value="TreeGrafter"/>
</dbReference>
<comment type="caution">
    <text evidence="3">The sequence shown here is derived from an EMBL/GenBank/DDBJ whole genome shotgun (WGS) entry which is preliminary data.</text>
</comment>
<dbReference type="PANTHER" id="PTHR12289">
    <property type="entry name" value="METAXIN RELATED"/>
    <property type="match status" value="1"/>
</dbReference>
<dbReference type="InterPro" id="IPR036249">
    <property type="entry name" value="Thioredoxin-like_sf"/>
</dbReference>
<dbReference type="Pfam" id="PF17172">
    <property type="entry name" value="GST_N_4"/>
    <property type="match status" value="1"/>
</dbReference>
<dbReference type="Gene3D" id="1.20.1050.10">
    <property type="match status" value="1"/>
</dbReference>
<feature type="domain" description="Thioredoxin-like fold" evidence="2">
    <location>
        <begin position="23"/>
        <end position="120"/>
    </location>
</feature>
<dbReference type="Proteomes" id="UP000321464">
    <property type="component" value="Unassembled WGS sequence"/>
</dbReference>
<keyword evidence="4" id="KW-1185">Reference proteome</keyword>
<feature type="domain" description="Metaxin glutathione S-transferase" evidence="1">
    <location>
        <begin position="170"/>
        <end position="230"/>
    </location>
</feature>
<dbReference type="PANTHER" id="PTHR12289:SF41">
    <property type="entry name" value="FAILED AXON CONNECTIONS-RELATED"/>
    <property type="match status" value="1"/>
</dbReference>
<dbReference type="RefSeq" id="WP_170233823.1">
    <property type="nucleotide sequence ID" value="NZ_BJYR01000015.1"/>
</dbReference>
<protein>
    <recommendedName>
        <fullName evidence="5">Glutathione S-transferase</fullName>
    </recommendedName>
</protein>